<dbReference type="Proteomes" id="UP000183940">
    <property type="component" value="Unassembled WGS sequence"/>
</dbReference>
<gene>
    <name evidence="1" type="ORF">BI308_18745</name>
</gene>
<reference evidence="1" key="1">
    <citation type="submission" date="2016-10" db="EMBL/GenBank/DDBJ databases">
        <title>CRISPR-Cas defence system in Roseofilum reptotaenium: evidence of a bacteriophage-cyanobacterium arms race in the coral black band disease.</title>
        <authorList>
            <person name="Buerger P."/>
            <person name="Wood-Charlson E.M."/>
            <person name="Weynberg K.D."/>
            <person name="Willis B."/>
            <person name="Van Oppen M.J."/>
        </authorList>
    </citation>
    <scope>NUCLEOTIDE SEQUENCE [LARGE SCALE GENOMIC DNA]</scope>
    <source>
        <strain evidence="1">AO1-A</strain>
    </source>
</reference>
<dbReference type="EMBL" id="MLAW01000039">
    <property type="protein sequence ID" value="OJJ24025.1"/>
    <property type="molecule type" value="Genomic_DNA"/>
</dbReference>
<keyword evidence="2" id="KW-1185">Reference proteome</keyword>
<organism evidence="1 2">
    <name type="scientific">Roseofilum reptotaenium AO1-A</name>
    <dbReference type="NCBI Taxonomy" id="1925591"/>
    <lineage>
        <taxon>Bacteria</taxon>
        <taxon>Bacillati</taxon>
        <taxon>Cyanobacteriota</taxon>
        <taxon>Cyanophyceae</taxon>
        <taxon>Desertifilales</taxon>
        <taxon>Desertifilaceae</taxon>
        <taxon>Roseofilum</taxon>
    </lineage>
</organism>
<evidence type="ECO:0000313" key="1">
    <source>
        <dbReference type="EMBL" id="OJJ24025.1"/>
    </source>
</evidence>
<proteinExistence type="predicted"/>
<dbReference type="AlphaFoldDB" id="A0A1L9QMY3"/>
<evidence type="ECO:0000313" key="2">
    <source>
        <dbReference type="Proteomes" id="UP000183940"/>
    </source>
</evidence>
<accession>A0A1L9QMY3</accession>
<comment type="caution">
    <text evidence="1">The sequence shown here is derived from an EMBL/GenBank/DDBJ whole genome shotgun (WGS) entry which is preliminary data.</text>
</comment>
<sequence length="61" mass="7055">MLTSSSTSPEFNSSAEEFSFLERCRDLMALLELDETDKLEGNYSLEDFLYLQQAIREKLAQ</sequence>
<protein>
    <submittedName>
        <fullName evidence="1">Uncharacterized protein</fullName>
    </submittedName>
</protein>
<name>A0A1L9QMY3_9CYAN</name>